<sequence length="222" mass="24944">MQYEAAIFDLDGTLVDSLNDLADSANAVLHAHGFPLYDVEAYRYFVGNGSRKLIERILPPGRAADAAFVRDFMAEYKARYASHLLDKTKPYEGIMEMLEELRRRSIPMAVCTNKHQSAAEAIMEELFPRDMFCEIIGDQDGLPRKPDPHKVLHIMTNMGVAGDKALYFGDTSVDMDTARNAGTFAVGVLWGFRPAEELTEHGADILLKHPMELFEKVTFAER</sequence>
<dbReference type="PRINTS" id="PR00413">
    <property type="entry name" value="HADHALOGNASE"/>
</dbReference>
<dbReference type="EMBL" id="CP060204">
    <property type="protein sequence ID" value="QNH53966.1"/>
    <property type="molecule type" value="Genomic_DNA"/>
</dbReference>
<dbReference type="GO" id="GO:0005829">
    <property type="term" value="C:cytosol"/>
    <property type="evidence" value="ECO:0007669"/>
    <property type="project" value="TreeGrafter"/>
</dbReference>
<dbReference type="NCBIfam" id="TIGR01549">
    <property type="entry name" value="HAD-SF-IA-v1"/>
    <property type="match status" value="1"/>
</dbReference>
<dbReference type="AlphaFoldDB" id="A0A7G7VIM3"/>
<protein>
    <submittedName>
        <fullName evidence="1">HAD-IA family hydrolase</fullName>
    </submittedName>
</protein>
<proteinExistence type="predicted"/>
<dbReference type="InterPro" id="IPR006439">
    <property type="entry name" value="HAD-SF_hydro_IA"/>
</dbReference>
<dbReference type="RefSeq" id="WP_185980050.1">
    <property type="nucleotide sequence ID" value="NZ_CP060204.1"/>
</dbReference>
<dbReference type="InterPro" id="IPR023198">
    <property type="entry name" value="PGP-like_dom2"/>
</dbReference>
<dbReference type="Proteomes" id="UP000515480">
    <property type="component" value="Chromosome"/>
</dbReference>
<dbReference type="SFLD" id="SFLDS00003">
    <property type="entry name" value="Haloacid_Dehalogenase"/>
    <property type="match status" value="1"/>
</dbReference>
<keyword evidence="2" id="KW-1185">Reference proteome</keyword>
<dbReference type="GO" id="GO:0008967">
    <property type="term" value="F:phosphoglycolate phosphatase activity"/>
    <property type="evidence" value="ECO:0007669"/>
    <property type="project" value="TreeGrafter"/>
</dbReference>
<keyword evidence="1" id="KW-0378">Hydrolase</keyword>
<dbReference type="PANTHER" id="PTHR43434:SF1">
    <property type="entry name" value="PHOSPHOGLYCOLATE PHOSPHATASE"/>
    <property type="match status" value="1"/>
</dbReference>
<dbReference type="KEGG" id="stim:H1B31_08885"/>
<dbReference type="Gene3D" id="1.10.150.240">
    <property type="entry name" value="Putative phosphatase, domain 2"/>
    <property type="match status" value="1"/>
</dbReference>
<dbReference type="FunFam" id="3.40.50.1000:FF:000022">
    <property type="entry name" value="Phosphoglycolate phosphatase"/>
    <property type="match status" value="1"/>
</dbReference>
<gene>
    <name evidence="1" type="ORF">H1B31_08885</name>
</gene>
<dbReference type="SFLD" id="SFLDG01129">
    <property type="entry name" value="C1.5:_HAD__Beta-PGM__Phosphata"/>
    <property type="match status" value="1"/>
</dbReference>
<evidence type="ECO:0000313" key="2">
    <source>
        <dbReference type="Proteomes" id="UP000515480"/>
    </source>
</evidence>
<dbReference type="InterPro" id="IPR041492">
    <property type="entry name" value="HAD_2"/>
</dbReference>
<reference evidence="1 2" key="1">
    <citation type="submission" date="2020-07" db="EMBL/GenBank/DDBJ databases">
        <title>Complete genome and description of Selenomonas timonensis sp. nov., a new bacterium isolated from a gingivitis subject.</title>
        <authorList>
            <person name="Antezack A."/>
        </authorList>
    </citation>
    <scope>NUCLEOTIDE SEQUENCE [LARGE SCALE GENOMIC DNA]</scope>
    <source>
        <strain evidence="1 2">Marseille-Q3039</strain>
    </source>
</reference>
<dbReference type="InterPro" id="IPR036412">
    <property type="entry name" value="HAD-like_sf"/>
</dbReference>
<dbReference type="SFLD" id="SFLDG01135">
    <property type="entry name" value="C1.5.6:_HAD__Beta-PGM__Phospha"/>
    <property type="match status" value="1"/>
</dbReference>
<dbReference type="InterPro" id="IPR023214">
    <property type="entry name" value="HAD_sf"/>
</dbReference>
<dbReference type="InterPro" id="IPR050155">
    <property type="entry name" value="HAD-like_hydrolase_sf"/>
</dbReference>
<dbReference type="GO" id="GO:0006281">
    <property type="term" value="P:DNA repair"/>
    <property type="evidence" value="ECO:0007669"/>
    <property type="project" value="TreeGrafter"/>
</dbReference>
<dbReference type="Pfam" id="PF13419">
    <property type="entry name" value="HAD_2"/>
    <property type="match status" value="1"/>
</dbReference>
<evidence type="ECO:0000313" key="1">
    <source>
        <dbReference type="EMBL" id="QNH53966.1"/>
    </source>
</evidence>
<organism evidence="1 2">
    <name type="scientific">Selenomonas timonae</name>
    <dbReference type="NCBI Taxonomy" id="2754044"/>
    <lineage>
        <taxon>Bacteria</taxon>
        <taxon>Bacillati</taxon>
        <taxon>Bacillota</taxon>
        <taxon>Negativicutes</taxon>
        <taxon>Selenomonadales</taxon>
        <taxon>Selenomonadaceae</taxon>
        <taxon>Selenomonas</taxon>
    </lineage>
</organism>
<dbReference type="SUPFAM" id="SSF56784">
    <property type="entry name" value="HAD-like"/>
    <property type="match status" value="1"/>
</dbReference>
<accession>A0A7G7VIM3</accession>
<dbReference type="Gene3D" id="3.40.50.1000">
    <property type="entry name" value="HAD superfamily/HAD-like"/>
    <property type="match status" value="1"/>
</dbReference>
<name>A0A7G7VIM3_9FIRM</name>
<dbReference type="PANTHER" id="PTHR43434">
    <property type="entry name" value="PHOSPHOGLYCOLATE PHOSPHATASE"/>
    <property type="match status" value="1"/>
</dbReference>